<sequence length="102" mass="11805">MQAFFLGQARDGNHLQRHPWRFHRTMGKTRHVDAHARNGNLFRRTAHTFQATGPQIADGQHQIATTKQLLILRRVMTEHLTTRDINPVENSRDFAAKHAQFA</sequence>
<proteinExistence type="predicted"/>
<organism evidence="1 2">
    <name type="scientific">Salmonella enterica subsp. enterica serovar Bovismorbificans</name>
    <dbReference type="NCBI Taxonomy" id="58097"/>
    <lineage>
        <taxon>Bacteria</taxon>
        <taxon>Pseudomonadati</taxon>
        <taxon>Pseudomonadota</taxon>
        <taxon>Gammaproteobacteria</taxon>
        <taxon>Enterobacterales</taxon>
        <taxon>Enterobacteriaceae</taxon>
        <taxon>Salmonella</taxon>
    </lineage>
</organism>
<protein>
    <submittedName>
        <fullName evidence="1">Uncharacterized protein</fullName>
    </submittedName>
</protein>
<dbReference type="Proteomes" id="UP000042394">
    <property type="component" value="Unassembled WGS sequence"/>
</dbReference>
<dbReference type="AlphaFoldDB" id="A0A655BSD3"/>
<dbReference type="EMBL" id="CQPD01000005">
    <property type="protein sequence ID" value="CNT72282.1"/>
    <property type="molecule type" value="Genomic_DNA"/>
</dbReference>
<evidence type="ECO:0000313" key="2">
    <source>
        <dbReference type="Proteomes" id="UP000042394"/>
    </source>
</evidence>
<reference evidence="1 2" key="1">
    <citation type="submission" date="2015-03" db="EMBL/GenBank/DDBJ databases">
        <authorList>
            <consortium name="Pathogen Informatics"/>
        </authorList>
    </citation>
    <scope>NUCLEOTIDE SEQUENCE [LARGE SCALE GENOMIC DNA]</scope>
    <source>
        <strain evidence="1 2">D4891</strain>
    </source>
</reference>
<gene>
    <name evidence="1" type="ORF">ERS008207_00733</name>
</gene>
<accession>A0A655BSD3</accession>
<evidence type="ECO:0000313" key="1">
    <source>
        <dbReference type="EMBL" id="CNT72282.1"/>
    </source>
</evidence>
<name>A0A655BSD3_SALET</name>